<keyword evidence="4 6" id="KW-1133">Transmembrane helix</keyword>
<protein>
    <submittedName>
        <fullName evidence="8">Phospholipase_D-nuclease N-terminal</fullName>
    </submittedName>
</protein>
<evidence type="ECO:0000313" key="9">
    <source>
        <dbReference type="Proteomes" id="UP000199138"/>
    </source>
</evidence>
<dbReference type="RefSeq" id="WP_143106364.1">
    <property type="nucleotide sequence ID" value="NZ_FPBK01000004.1"/>
</dbReference>
<evidence type="ECO:0000256" key="4">
    <source>
        <dbReference type="ARBA" id="ARBA00022989"/>
    </source>
</evidence>
<keyword evidence="9" id="KW-1185">Reference proteome</keyword>
<evidence type="ECO:0000313" key="8">
    <source>
        <dbReference type="EMBL" id="SFU45547.1"/>
    </source>
</evidence>
<dbReference type="Pfam" id="PF13396">
    <property type="entry name" value="PLDc_N"/>
    <property type="match status" value="1"/>
</dbReference>
<feature type="domain" description="Cardiolipin synthase N-terminal" evidence="7">
    <location>
        <begin position="18"/>
        <end position="57"/>
    </location>
</feature>
<reference evidence="9" key="1">
    <citation type="submission" date="2016-10" db="EMBL/GenBank/DDBJ databases">
        <authorList>
            <person name="Varghese N."/>
            <person name="Submissions S."/>
        </authorList>
    </citation>
    <scope>NUCLEOTIDE SEQUENCE [LARGE SCALE GENOMIC DNA]</scope>
    <source>
        <strain evidence="9">CGMCC 1.12333</strain>
    </source>
</reference>
<name>A0A1I7GAR7_9FLAO</name>
<keyword evidence="3 6" id="KW-0812">Transmembrane</keyword>
<evidence type="ECO:0000256" key="1">
    <source>
        <dbReference type="ARBA" id="ARBA00004651"/>
    </source>
</evidence>
<evidence type="ECO:0000256" key="5">
    <source>
        <dbReference type="ARBA" id="ARBA00023136"/>
    </source>
</evidence>
<evidence type="ECO:0000256" key="2">
    <source>
        <dbReference type="ARBA" id="ARBA00022475"/>
    </source>
</evidence>
<evidence type="ECO:0000259" key="7">
    <source>
        <dbReference type="Pfam" id="PF13396"/>
    </source>
</evidence>
<accession>A0A1I7GAR7</accession>
<proteinExistence type="predicted"/>
<comment type="subcellular location">
    <subcellularLocation>
        <location evidence="1">Cell membrane</location>
        <topology evidence="1">Multi-pass membrane protein</topology>
    </subcellularLocation>
</comment>
<organism evidence="8 9">
    <name type="scientific">Pustulibacterium marinum</name>
    <dbReference type="NCBI Taxonomy" id="1224947"/>
    <lineage>
        <taxon>Bacteria</taxon>
        <taxon>Pseudomonadati</taxon>
        <taxon>Bacteroidota</taxon>
        <taxon>Flavobacteriia</taxon>
        <taxon>Flavobacteriales</taxon>
        <taxon>Flavobacteriaceae</taxon>
        <taxon>Pustulibacterium</taxon>
    </lineage>
</organism>
<feature type="transmembrane region" description="Helical" evidence="6">
    <location>
        <begin position="37"/>
        <end position="58"/>
    </location>
</feature>
<dbReference type="Proteomes" id="UP000199138">
    <property type="component" value="Unassembled WGS sequence"/>
</dbReference>
<evidence type="ECO:0000256" key="3">
    <source>
        <dbReference type="ARBA" id="ARBA00022692"/>
    </source>
</evidence>
<dbReference type="InterPro" id="IPR027379">
    <property type="entry name" value="CLS_N"/>
</dbReference>
<keyword evidence="5 6" id="KW-0472">Membrane</keyword>
<dbReference type="AlphaFoldDB" id="A0A1I7GAR7"/>
<dbReference type="EMBL" id="FPBK01000004">
    <property type="protein sequence ID" value="SFU45547.1"/>
    <property type="molecule type" value="Genomic_DNA"/>
</dbReference>
<sequence length="71" mass="8168">MMTRVIFLFIIFVFALPTLLALVDILKNKFISQRKVLWLLVVLLCYGMGALLYFAFGLKDKLPKETTKVNS</sequence>
<evidence type="ECO:0000256" key="6">
    <source>
        <dbReference type="SAM" id="Phobius"/>
    </source>
</evidence>
<dbReference type="OrthoDB" id="772741at2"/>
<dbReference type="GO" id="GO:0005886">
    <property type="term" value="C:plasma membrane"/>
    <property type="evidence" value="ECO:0007669"/>
    <property type="project" value="UniProtKB-SubCell"/>
</dbReference>
<gene>
    <name evidence="8" type="ORF">SAMN05216480_10443</name>
</gene>
<keyword evidence="2" id="KW-1003">Cell membrane</keyword>